<keyword evidence="2" id="KW-1185">Reference proteome</keyword>
<reference evidence="3" key="1">
    <citation type="submission" date="2025-08" db="UniProtKB">
        <authorList>
            <consortium name="RefSeq"/>
        </authorList>
    </citation>
    <scope>IDENTIFICATION</scope>
    <source>
        <tissue evidence="3">Epidermis and Blubber</tissue>
    </source>
</reference>
<accession>A0A8B8XIV3</accession>
<feature type="compositionally biased region" description="Basic residues" evidence="1">
    <location>
        <begin position="123"/>
        <end position="136"/>
    </location>
</feature>
<name>A0A8B8XIV3_BALMU</name>
<feature type="region of interest" description="Disordered" evidence="1">
    <location>
        <begin position="63"/>
        <end position="227"/>
    </location>
</feature>
<evidence type="ECO:0000313" key="2">
    <source>
        <dbReference type="Proteomes" id="UP000694857"/>
    </source>
</evidence>
<feature type="compositionally biased region" description="Basic and acidic residues" evidence="1">
    <location>
        <begin position="181"/>
        <end position="194"/>
    </location>
</feature>
<feature type="compositionally biased region" description="Low complexity" evidence="1">
    <location>
        <begin position="156"/>
        <end position="166"/>
    </location>
</feature>
<dbReference type="AlphaFoldDB" id="A0A8B8XIV3"/>
<evidence type="ECO:0000313" key="3">
    <source>
        <dbReference type="RefSeq" id="XP_036709484.1"/>
    </source>
</evidence>
<protein>
    <submittedName>
        <fullName evidence="3">Synapsin-1-like</fullName>
    </submittedName>
</protein>
<organism evidence="2 3">
    <name type="scientific">Balaenoptera musculus</name>
    <name type="common">Blue whale</name>
    <dbReference type="NCBI Taxonomy" id="9771"/>
    <lineage>
        <taxon>Eukaryota</taxon>
        <taxon>Metazoa</taxon>
        <taxon>Chordata</taxon>
        <taxon>Craniata</taxon>
        <taxon>Vertebrata</taxon>
        <taxon>Euteleostomi</taxon>
        <taxon>Mammalia</taxon>
        <taxon>Eutheria</taxon>
        <taxon>Laurasiatheria</taxon>
        <taxon>Artiodactyla</taxon>
        <taxon>Whippomorpha</taxon>
        <taxon>Cetacea</taxon>
        <taxon>Mysticeti</taxon>
        <taxon>Balaenopteridae</taxon>
        <taxon>Balaenoptera</taxon>
    </lineage>
</organism>
<gene>
    <name evidence="3" type="primary">LOC118895951</name>
</gene>
<feature type="compositionally biased region" description="Pro residues" evidence="1">
    <location>
        <begin position="217"/>
        <end position="226"/>
    </location>
</feature>
<feature type="compositionally biased region" description="Low complexity" evidence="1">
    <location>
        <begin position="85"/>
        <end position="122"/>
    </location>
</feature>
<proteinExistence type="predicted"/>
<dbReference type="KEGG" id="bmus:118895951"/>
<evidence type="ECO:0000256" key="1">
    <source>
        <dbReference type="SAM" id="MobiDB-lite"/>
    </source>
</evidence>
<dbReference type="OrthoDB" id="10538475at2759"/>
<feature type="region of interest" description="Disordered" evidence="1">
    <location>
        <begin position="289"/>
        <end position="311"/>
    </location>
</feature>
<dbReference type="RefSeq" id="XP_036709484.1">
    <property type="nucleotide sequence ID" value="XM_036853589.1"/>
</dbReference>
<sequence length="311" mass="33601">MLIGRWGFIHSPPYLPRIRSRPGGAAATWGVARGWHWDRTPFRPGCVGPTFPRRWRLRARRVPRSKRAEFPPVTRPDGQRRWRGWRAPGGARVPRSSSAPRSSFRRAAAGGPGFPRVSAAASGRRRGSPARLRRGCSPRPPRLPRLPAGTELSSALLPGPSRIPSSPSRPPSATPSTSAALRERRARAESDRPRLHASHGLSFSRAPRPSARKPEPDAGPLPPPSPSTWDVLVAAALQVSRPPGAATVGPRGLETTNDSLLPGCWLPSARQPVPLHTADNHVVGAELLEGGGEEQPPLWTTVSGPKRRSTM</sequence>
<dbReference type="Proteomes" id="UP000694857">
    <property type="component" value="Chromosome 1"/>
</dbReference>
<dbReference type="GeneID" id="118895951"/>